<evidence type="ECO:0000256" key="3">
    <source>
        <dbReference type="ARBA" id="ARBA00023125"/>
    </source>
</evidence>
<dbReference type="STRING" id="1859473.BG261_06935"/>
<organism evidence="5 6">
    <name type="scientific">Floricoccus tropicus</name>
    <dbReference type="NCBI Taxonomy" id="1859473"/>
    <lineage>
        <taxon>Bacteria</taxon>
        <taxon>Bacillati</taxon>
        <taxon>Bacillota</taxon>
        <taxon>Bacilli</taxon>
        <taxon>Lactobacillales</taxon>
        <taxon>Streptococcaceae</taxon>
        <taxon>Floricoccus</taxon>
    </lineage>
</organism>
<keyword evidence="2" id="KW-0805">Transcription regulation</keyword>
<dbReference type="Pfam" id="PF03965">
    <property type="entry name" value="Penicillinase_R"/>
    <property type="match status" value="1"/>
</dbReference>
<evidence type="ECO:0000256" key="2">
    <source>
        <dbReference type="ARBA" id="ARBA00023015"/>
    </source>
</evidence>
<keyword evidence="4" id="KW-0804">Transcription</keyword>
<dbReference type="InterPro" id="IPR036388">
    <property type="entry name" value="WH-like_DNA-bd_sf"/>
</dbReference>
<dbReference type="GO" id="GO:0045892">
    <property type="term" value="P:negative regulation of DNA-templated transcription"/>
    <property type="evidence" value="ECO:0007669"/>
    <property type="project" value="InterPro"/>
</dbReference>
<evidence type="ECO:0000313" key="6">
    <source>
        <dbReference type="Proteomes" id="UP000178622"/>
    </source>
</evidence>
<dbReference type="NCBIfam" id="TIGR02698">
    <property type="entry name" value="CopY_TcrY"/>
    <property type="match status" value="1"/>
</dbReference>
<comment type="similarity">
    <text evidence="1">Belongs to the BlaI transcriptional regulatory family.</text>
</comment>
<dbReference type="AlphaFoldDB" id="A0A1E8GK56"/>
<keyword evidence="3" id="KW-0238">DNA-binding</keyword>
<proteinExistence type="inferred from homology"/>
<dbReference type="Gene3D" id="1.10.10.10">
    <property type="entry name" value="Winged helix-like DNA-binding domain superfamily/Winged helix DNA-binding domain"/>
    <property type="match status" value="1"/>
</dbReference>
<comment type="caution">
    <text evidence="5">The sequence shown here is derived from an EMBL/GenBank/DDBJ whole genome shotgun (WGS) entry which is preliminary data.</text>
</comment>
<keyword evidence="6" id="KW-1185">Reference proteome</keyword>
<name>A0A1E8GK56_9LACT</name>
<dbReference type="Proteomes" id="UP000178622">
    <property type="component" value="Unassembled WGS sequence"/>
</dbReference>
<dbReference type="PIRSF" id="PIRSF019455">
    <property type="entry name" value="CopR_AtkY"/>
    <property type="match status" value="1"/>
</dbReference>
<evidence type="ECO:0008006" key="7">
    <source>
        <dbReference type="Google" id="ProtNLM"/>
    </source>
</evidence>
<dbReference type="InterPro" id="IPR036390">
    <property type="entry name" value="WH_DNA-bd_sf"/>
</dbReference>
<dbReference type="EMBL" id="MKIR01000024">
    <property type="protein sequence ID" value="OFI48625.1"/>
    <property type="molecule type" value="Genomic_DNA"/>
</dbReference>
<evidence type="ECO:0000313" key="5">
    <source>
        <dbReference type="EMBL" id="OFI48625.1"/>
    </source>
</evidence>
<sequence>MNIITYEEVFMIKAISDAEWDVMRIVWTDGNVTVDDIANKIDPKHGWQLATIKTLLGRLVKKDMLSTERDGRKYVYSAKMSECEAAREMADEFADKICTKQRASAIAELIRRSDFTQEDIQMLKDVLDHKTVETKVECNCVHD</sequence>
<evidence type="ECO:0000256" key="4">
    <source>
        <dbReference type="ARBA" id="ARBA00023163"/>
    </source>
</evidence>
<gene>
    <name evidence="5" type="ORF">BG261_06935</name>
</gene>
<protein>
    <recommendedName>
        <fullName evidence="7">Penicillinase repressor</fullName>
    </recommendedName>
</protein>
<dbReference type="GO" id="GO:0003677">
    <property type="term" value="F:DNA binding"/>
    <property type="evidence" value="ECO:0007669"/>
    <property type="project" value="UniProtKB-KW"/>
</dbReference>
<dbReference type="SUPFAM" id="SSF46785">
    <property type="entry name" value="Winged helix' DNA-binding domain"/>
    <property type="match status" value="1"/>
</dbReference>
<dbReference type="InterPro" id="IPR014071">
    <property type="entry name" value="Cu_transp_CopY/TcrY"/>
</dbReference>
<evidence type="ECO:0000256" key="1">
    <source>
        <dbReference type="ARBA" id="ARBA00011046"/>
    </source>
</evidence>
<dbReference type="InterPro" id="IPR005650">
    <property type="entry name" value="BlaI_family"/>
</dbReference>
<reference evidence="6" key="1">
    <citation type="submission" date="2016-09" db="EMBL/GenBank/DDBJ databases">
        <title>Draft genome sequence of a novel species of the family Streptococcaceae isolated from flowers.</title>
        <authorList>
            <person name="Chuah L.-O."/>
            <person name="Yap K.-P."/>
            <person name="Thong K.L."/>
            <person name="Liong M.T."/>
            <person name="Ahmad R."/>
            <person name="Rusul G."/>
        </authorList>
    </citation>
    <scope>NUCLEOTIDE SEQUENCE [LARGE SCALE GENOMIC DNA]</scope>
    <source>
        <strain evidence="6">DF1</strain>
    </source>
</reference>
<accession>A0A1E8GK56</accession>